<dbReference type="GO" id="GO:0016787">
    <property type="term" value="F:hydrolase activity"/>
    <property type="evidence" value="ECO:0007669"/>
    <property type="project" value="UniProtKB-KW"/>
</dbReference>
<dbReference type="GO" id="GO:0004519">
    <property type="term" value="F:endonuclease activity"/>
    <property type="evidence" value="ECO:0007669"/>
    <property type="project" value="UniProtKB-KW"/>
</dbReference>
<reference evidence="3" key="1">
    <citation type="submission" date="2019-01" db="EMBL/GenBank/DDBJ databases">
        <title>Gri0909 isolated from a small marine red alga.</title>
        <authorList>
            <person name="Kim J."/>
            <person name="Jeong S.E."/>
            <person name="Jeon C.O."/>
        </authorList>
    </citation>
    <scope>NUCLEOTIDE SEQUENCE [LARGE SCALE GENOMIC DNA]</scope>
    <source>
        <strain evidence="3">Gri0909</strain>
    </source>
</reference>
<dbReference type="SUPFAM" id="SSF56300">
    <property type="entry name" value="Metallo-dependent phosphatases"/>
    <property type="match status" value="1"/>
</dbReference>
<keyword evidence="2" id="KW-0255">Endonuclease</keyword>
<dbReference type="GO" id="GO:0016874">
    <property type="term" value="F:ligase activity"/>
    <property type="evidence" value="ECO:0007669"/>
    <property type="project" value="UniProtKB-KW"/>
</dbReference>
<organism evidence="2 3">
    <name type="scientific">Hwanghaeella grinnelliae</name>
    <dbReference type="NCBI Taxonomy" id="2500179"/>
    <lineage>
        <taxon>Bacteria</taxon>
        <taxon>Pseudomonadati</taxon>
        <taxon>Pseudomonadota</taxon>
        <taxon>Alphaproteobacteria</taxon>
        <taxon>Rhodospirillales</taxon>
        <taxon>Rhodospirillaceae</taxon>
        <taxon>Hwanghaeella</taxon>
    </lineage>
</organism>
<dbReference type="PANTHER" id="PTHR39323:SF1">
    <property type="entry name" value="BLR1149 PROTEIN"/>
    <property type="match status" value="1"/>
</dbReference>
<dbReference type="PANTHER" id="PTHR39323">
    <property type="entry name" value="BLR1149 PROTEIN"/>
    <property type="match status" value="1"/>
</dbReference>
<dbReference type="Proteomes" id="UP000287447">
    <property type="component" value="Unassembled WGS sequence"/>
</dbReference>
<dbReference type="Pfam" id="PF00149">
    <property type="entry name" value="Metallophos"/>
    <property type="match status" value="1"/>
</dbReference>
<keyword evidence="2" id="KW-0378">Hydrolase</keyword>
<evidence type="ECO:0000259" key="1">
    <source>
        <dbReference type="Pfam" id="PF00149"/>
    </source>
</evidence>
<dbReference type="EC" id="3.1.-.-" evidence="2"/>
<dbReference type="EMBL" id="SADE01000004">
    <property type="protein sequence ID" value="RVU34248.1"/>
    <property type="molecule type" value="Genomic_DNA"/>
</dbReference>
<comment type="caution">
    <text evidence="2">The sequence shown here is derived from an EMBL/GenBank/DDBJ whole genome shotgun (WGS) entry which is preliminary data.</text>
</comment>
<dbReference type="Gene3D" id="3.60.21.10">
    <property type="match status" value="1"/>
</dbReference>
<name>A0A3S2W2M8_9PROT</name>
<proteinExistence type="predicted"/>
<keyword evidence="2" id="KW-0436">Ligase</keyword>
<protein>
    <submittedName>
        <fullName evidence="2">Ligase-associated DNA damage response endonuclease PdeM</fullName>
        <ecNumber evidence="2">3.1.-.-</ecNumber>
    </submittedName>
</protein>
<dbReference type="AlphaFoldDB" id="A0A3S2W2M8"/>
<feature type="domain" description="Calcineurin-like phosphoesterase" evidence="1">
    <location>
        <begin position="32"/>
        <end position="148"/>
    </location>
</feature>
<gene>
    <name evidence="2" type="primary">pdeM</name>
    <name evidence="2" type="ORF">EOI86_21315</name>
</gene>
<dbReference type="NCBIfam" id="TIGR04123">
    <property type="entry name" value="P_estr_lig_assc"/>
    <property type="match status" value="1"/>
</dbReference>
<sequence length="234" mass="25670">MVEAAHRTTIRLNGADLEPDLSGALFWRARNTLIVADLHFEKGSALASRGQLLPPYDTRSTLKKLNEALHRTEAARVISLGDSFHDGDAGARLPNEDRAALIDLTNRVEWIWVAGNHDPEPPPDLGGTIVEEFTDGPLLFRHEASNRPSAGEVSGHFHPKATVKTRMSRVSARCFVSDGRRLILPSFGAFTGGLNVRDPAIEQHFPQGFNIWLLGRSGIHRFPKSATLGRSTKG</sequence>
<dbReference type="InterPro" id="IPR026336">
    <property type="entry name" value="PdeM-like"/>
</dbReference>
<accession>A0A3S2W2M8</accession>
<dbReference type="OrthoDB" id="9795838at2"/>
<evidence type="ECO:0000313" key="2">
    <source>
        <dbReference type="EMBL" id="RVU34248.1"/>
    </source>
</evidence>
<dbReference type="InterPro" id="IPR029052">
    <property type="entry name" value="Metallo-depent_PP-like"/>
</dbReference>
<keyword evidence="2" id="KW-0540">Nuclease</keyword>
<keyword evidence="3" id="KW-1185">Reference proteome</keyword>
<dbReference type="InterPro" id="IPR004843">
    <property type="entry name" value="Calcineurin-like_PHP"/>
</dbReference>
<evidence type="ECO:0000313" key="3">
    <source>
        <dbReference type="Proteomes" id="UP000287447"/>
    </source>
</evidence>